<gene>
    <name evidence="1" type="ORF">SAMN04488693_1395</name>
</gene>
<protein>
    <submittedName>
        <fullName evidence="1">Uncharacterized protein</fullName>
    </submittedName>
</protein>
<dbReference type="STRING" id="335973.SAMN04488693_1395"/>
<name>A0A1G8PXB9_9MICC</name>
<dbReference type="Pfam" id="PF19827">
    <property type="entry name" value="DUF6308"/>
    <property type="match status" value="1"/>
</dbReference>
<organism evidence="1 2">
    <name type="scientific">Arthrobacter subterraneus</name>
    <dbReference type="NCBI Taxonomy" id="335973"/>
    <lineage>
        <taxon>Bacteria</taxon>
        <taxon>Bacillati</taxon>
        <taxon>Actinomycetota</taxon>
        <taxon>Actinomycetes</taxon>
        <taxon>Micrococcales</taxon>
        <taxon>Micrococcaceae</taxon>
        <taxon>Arthrobacter</taxon>
    </lineage>
</organism>
<dbReference type="AlphaFoldDB" id="A0A1G8PXB9"/>
<reference evidence="1 2" key="1">
    <citation type="submission" date="2016-10" db="EMBL/GenBank/DDBJ databases">
        <authorList>
            <person name="de Groot N.N."/>
        </authorList>
    </citation>
    <scope>NUCLEOTIDE SEQUENCE [LARGE SCALE GENOMIC DNA]</scope>
    <source>
        <strain evidence="1 2">NP_1H</strain>
    </source>
</reference>
<sequence>MSPATDSLNRMTRLLRVGGRTIDFEQAKEWANTYFVGRPGTSAYPAYDEYPGSPGESIGKQDLLAVVLLNVSNKPLPVYYGLESLIPFLNERLDDPAIHGDLASASTETINAIVHLLNVIEERPTDHVQLTTLSKVLHRKRSALIPLFDDNIAYCYSKCDGAPVPYVKKGTRNRAEYRRLWLEALQRDLAGQFSLWEELAATAPGPSVTPLRALDIIGWELGNRRN</sequence>
<dbReference type="Proteomes" id="UP000199258">
    <property type="component" value="Unassembled WGS sequence"/>
</dbReference>
<evidence type="ECO:0000313" key="1">
    <source>
        <dbReference type="EMBL" id="SDI97154.1"/>
    </source>
</evidence>
<proteinExistence type="predicted"/>
<dbReference type="InterPro" id="IPR046275">
    <property type="entry name" value="DUF6308"/>
</dbReference>
<accession>A0A1G8PXB9</accession>
<evidence type="ECO:0000313" key="2">
    <source>
        <dbReference type="Proteomes" id="UP000199258"/>
    </source>
</evidence>
<keyword evidence="2" id="KW-1185">Reference proteome</keyword>
<dbReference type="EMBL" id="FNDT01000039">
    <property type="protein sequence ID" value="SDI97154.1"/>
    <property type="molecule type" value="Genomic_DNA"/>
</dbReference>